<sequence>MIQKREPSQNQHQPEPNSELRSQFELLSAYLDGEVTAAERRQVQQWLESDGKIQKLYARLVKLRHTMRSLPVPTALVPIEDTIEQVFIKLNRTRWRRLSLVGGTAIAAMALAGLGSIFSQNQSPVPQLAQSSPPEALMVALNKPPIEIPKPAIRSQKSEVRSQKSGVQSW</sequence>
<comment type="caution">
    <text evidence="4">The sequence shown here is derived from an EMBL/GenBank/DDBJ whole genome shotgun (WGS) entry which is preliminary data.</text>
</comment>
<organism evidence="4 5">
    <name type="scientific">Merismopedia glauca CCAP 1448/3</name>
    <dbReference type="NCBI Taxonomy" id="1296344"/>
    <lineage>
        <taxon>Bacteria</taxon>
        <taxon>Bacillati</taxon>
        <taxon>Cyanobacteriota</taxon>
        <taxon>Cyanophyceae</taxon>
        <taxon>Synechococcales</taxon>
        <taxon>Merismopediaceae</taxon>
        <taxon>Merismopedia</taxon>
    </lineage>
</organism>
<keyword evidence="2" id="KW-0472">Membrane</keyword>
<proteinExistence type="predicted"/>
<protein>
    <submittedName>
        <fullName evidence="4">Fis family transcriptional regulator</fullName>
    </submittedName>
</protein>
<evidence type="ECO:0000313" key="5">
    <source>
        <dbReference type="Proteomes" id="UP000238762"/>
    </source>
</evidence>
<gene>
    <name evidence="4" type="ORF">C7B64_23075</name>
</gene>
<dbReference type="RefSeq" id="WP_106291812.1">
    <property type="nucleotide sequence ID" value="NZ_CAWNTC010000251.1"/>
</dbReference>
<dbReference type="AlphaFoldDB" id="A0A2T1BWY5"/>
<reference evidence="4 5" key="2">
    <citation type="submission" date="2018-03" db="EMBL/GenBank/DDBJ databases">
        <title>The ancient ancestry and fast evolution of plastids.</title>
        <authorList>
            <person name="Moore K.R."/>
            <person name="Magnabosco C."/>
            <person name="Momper L."/>
            <person name="Gold D.A."/>
            <person name="Bosak T."/>
            <person name="Fournier G.P."/>
        </authorList>
    </citation>
    <scope>NUCLEOTIDE SEQUENCE [LARGE SCALE GENOMIC DNA]</scope>
    <source>
        <strain evidence="4 5">CCAP 1448/3</strain>
    </source>
</reference>
<dbReference type="OrthoDB" id="463972at2"/>
<evidence type="ECO:0000259" key="3">
    <source>
        <dbReference type="Pfam" id="PF13490"/>
    </source>
</evidence>
<reference evidence="4 5" key="1">
    <citation type="submission" date="2018-02" db="EMBL/GenBank/DDBJ databases">
        <authorList>
            <person name="Cohen D.B."/>
            <person name="Kent A.D."/>
        </authorList>
    </citation>
    <scope>NUCLEOTIDE SEQUENCE [LARGE SCALE GENOMIC DNA]</scope>
    <source>
        <strain evidence="4 5">CCAP 1448/3</strain>
    </source>
</reference>
<name>A0A2T1BWY5_9CYAN</name>
<dbReference type="Pfam" id="PF13490">
    <property type="entry name" value="zf-HC2"/>
    <property type="match status" value="1"/>
</dbReference>
<feature type="region of interest" description="Disordered" evidence="1">
    <location>
        <begin position="150"/>
        <end position="170"/>
    </location>
</feature>
<feature type="domain" description="Putative zinc-finger" evidence="3">
    <location>
        <begin position="25"/>
        <end position="44"/>
    </location>
</feature>
<evidence type="ECO:0000256" key="2">
    <source>
        <dbReference type="SAM" id="Phobius"/>
    </source>
</evidence>
<evidence type="ECO:0000256" key="1">
    <source>
        <dbReference type="SAM" id="MobiDB-lite"/>
    </source>
</evidence>
<evidence type="ECO:0000313" key="4">
    <source>
        <dbReference type="EMBL" id="PSB00526.1"/>
    </source>
</evidence>
<keyword evidence="5" id="KW-1185">Reference proteome</keyword>
<dbReference type="EMBL" id="PVWJ01000196">
    <property type="protein sequence ID" value="PSB00526.1"/>
    <property type="molecule type" value="Genomic_DNA"/>
</dbReference>
<feature type="transmembrane region" description="Helical" evidence="2">
    <location>
        <begin position="98"/>
        <end position="118"/>
    </location>
</feature>
<keyword evidence="2" id="KW-0812">Transmembrane</keyword>
<dbReference type="Proteomes" id="UP000238762">
    <property type="component" value="Unassembled WGS sequence"/>
</dbReference>
<dbReference type="InterPro" id="IPR027383">
    <property type="entry name" value="Znf_put"/>
</dbReference>
<accession>A0A2T1BWY5</accession>
<keyword evidence="2" id="KW-1133">Transmembrane helix</keyword>